<dbReference type="Proteomes" id="UP000219467">
    <property type="component" value="Unassembled WGS sequence"/>
</dbReference>
<dbReference type="EMBL" id="OAOQ01000010">
    <property type="protein sequence ID" value="SNX71498.1"/>
    <property type="molecule type" value="Genomic_DNA"/>
</dbReference>
<protein>
    <recommendedName>
        <fullName evidence="3">Transposase</fullName>
    </recommendedName>
</protein>
<organism evidence="1 2">
    <name type="scientific">Cereibacter ovatus</name>
    <dbReference type="NCBI Taxonomy" id="439529"/>
    <lineage>
        <taxon>Bacteria</taxon>
        <taxon>Pseudomonadati</taxon>
        <taxon>Pseudomonadota</taxon>
        <taxon>Alphaproteobacteria</taxon>
        <taxon>Rhodobacterales</taxon>
        <taxon>Paracoccaceae</taxon>
        <taxon>Cereibacter</taxon>
    </lineage>
</organism>
<reference evidence="2" key="1">
    <citation type="submission" date="2017-08" db="EMBL/GenBank/DDBJ databases">
        <authorList>
            <person name="Varghese N."/>
            <person name="Submissions S."/>
        </authorList>
    </citation>
    <scope>NUCLEOTIDE SEQUENCE [LARGE SCALE GENOMIC DNA]</scope>
    <source>
        <strain evidence="2">JA234</strain>
    </source>
</reference>
<evidence type="ECO:0000313" key="2">
    <source>
        <dbReference type="Proteomes" id="UP000219467"/>
    </source>
</evidence>
<keyword evidence="2" id="KW-1185">Reference proteome</keyword>
<gene>
    <name evidence="1" type="ORF">SAMN05878503_1101</name>
</gene>
<proteinExistence type="predicted"/>
<evidence type="ECO:0008006" key="3">
    <source>
        <dbReference type="Google" id="ProtNLM"/>
    </source>
</evidence>
<dbReference type="AlphaFoldDB" id="A0A285CWQ2"/>
<accession>A0A285CWQ2</accession>
<evidence type="ECO:0000313" key="1">
    <source>
        <dbReference type="EMBL" id="SNX71498.1"/>
    </source>
</evidence>
<feature type="non-terminal residue" evidence="1">
    <location>
        <position position="73"/>
    </location>
</feature>
<sequence>MGVFAALDVSQEETAICVVGQDGVLVAETKVPTCPDAITGWLKKLSATALSWQFPRRLIECSRLWARRKAAQS</sequence>
<name>A0A285CWQ2_9RHOB</name>